<feature type="transmembrane region" description="Helical" evidence="1">
    <location>
        <begin position="67"/>
        <end position="85"/>
    </location>
</feature>
<dbReference type="EMBL" id="NHNT01000008">
    <property type="protein sequence ID" value="OUZ38589.1"/>
    <property type="molecule type" value="Genomic_DNA"/>
</dbReference>
<keyword evidence="1" id="KW-0472">Membrane</keyword>
<keyword evidence="1" id="KW-1133">Transmembrane helix</keyword>
<evidence type="ECO:0000313" key="3">
    <source>
        <dbReference type="EMBL" id="OUZ38589.1"/>
    </source>
</evidence>
<dbReference type="RefSeq" id="WP_087617813.1">
    <property type="nucleotide sequence ID" value="NZ_JAFBEY010000006.1"/>
</dbReference>
<dbReference type="SMART" id="SM00387">
    <property type="entry name" value="HATPase_c"/>
    <property type="match status" value="1"/>
</dbReference>
<keyword evidence="1" id="KW-0812">Transmembrane</keyword>
<dbReference type="Pfam" id="PF14501">
    <property type="entry name" value="HATPase_c_5"/>
    <property type="match status" value="1"/>
</dbReference>
<sequence length="311" mass="35379">MKHKLFFFIICCTHFALATVGYLSLYISIPISIILTLVAMKRFTLKIDWSVIIHLCMYGVYVLNGKSVQNLLLLFGALLVVMYSSQKQKALFRTSTVQLEVNEKLVEFNRTFQEVRKERHDYLKHVSAIAYLLEKDKVDEAKTYMQGLIKRYEQTNLSIKGEQGAVAAVLYTNYEKARSHDIAINYSFETPVSNLSLSSDEIVQLIGNILENAIDASIEWQTKYNKQAFIELSLRKKSGLYLLTCSNNTVPLQKEIADQLFAKTGVTTKPNHNGLGTSIIQQIIEQHNGYLEFIAEKQTFTITCKIPNVVS</sequence>
<keyword evidence="4" id="KW-1185">Reference proteome</keyword>
<dbReference type="PANTHER" id="PTHR40448">
    <property type="entry name" value="TWO-COMPONENT SENSOR HISTIDINE KINASE"/>
    <property type="match status" value="1"/>
</dbReference>
<evidence type="ECO:0000313" key="4">
    <source>
        <dbReference type="Proteomes" id="UP000196594"/>
    </source>
</evidence>
<dbReference type="Proteomes" id="UP000196594">
    <property type="component" value="Unassembled WGS sequence"/>
</dbReference>
<protein>
    <recommendedName>
        <fullName evidence="2">Histidine kinase/HSP90-like ATPase domain-containing protein</fullName>
    </recommendedName>
</protein>
<dbReference type="InterPro" id="IPR036890">
    <property type="entry name" value="HATPase_C_sf"/>
</dbReference>
<name>A0ABX3ZFU9_9BACL</name>
<evidence type="ECO:0000256" key="1">
    <source>
        <dbReference type="SAM" id="Phobius"/>
    </source>
</evidence>
<evidence type="ECO:0000259" key="2">
    <source>
        <dbReference type="SMART" id="SM00387"/>
    </source>
</evidence>
<comment type="caution">
    <text evidence="3">The sequence shown here is derived from an EMBL/GenBank/DDBJ whole genome shotgun (WGS) entry which is preliminary data.</text>
</comment>
<feature type="domain" description="Histidine kinase/HSP90-like ATPase" evidence="2">
    <location>
        <begin position="197"/>
        <end position="308"/>
    </location>
</feature>
<feature type="transmembrane region" description="Helical" evidence="1">
    <location>
        <begin position="6"/>
        <end position="31"/>
    </location>
</feature>
<organism evidence="3 4">
    <name type="scientific">Solibacillus kalamii</name>
    <dbReference type="NCBI Taxonomy" id="1748298"/>
    <lineage>
        <taxon>Bacteria</taxon>
        <taxon>Bacillati</taxon>
        <taxon>Bacillota</taxon>
        <taxon>Bacilli</taxon>
        <taxon>Bacillales</taxon>
        <taxon>Caryophanaceae</taxon>
        <taxon>Solibacillus</taxon>
    </lineage>
</organism>
<dbReference type="InterPro" id="IPR032834">
    <property type="entry name" value="NatK-like_C"/>
</dbReference>
<dbReference type="InterPro" id="IPR003594">
    <property type="entry name" value="HATPase_dom"/>
</dbReference>
<dbReference type="SUPFAM" id="SSF55874">
    <property type="entry name" value="ATPase domain of HSP90 chaperone/DNA topoisomerase II/histidine kinase"/>
    <property type="match status" value="1"/>
</dbReference>
<dbReference type="PANTHER" id="PTHR40448:SF1">
    <property type="entry name" value="TWO-COMPONENT SENSOR HISTIDINE KINASE"/>
    <property type="match status" value="1"/>
</dbReference>
<accession>A0ABX3ZFU9</accession>
<reference evidence="3 4" key="1">
    <citation type="journal article" date="2017" name="Int. J. Syst. Evol. Microbiol.">
        <title>Solibacillus kalamii sp. nov., isolated from a high-efficiency particulate arrestance filter system used in the International Space Station.</title>
        <authorList>
            <person name="Checinska Sielaff A."/>
            <person name="Kumar R.M."/>
            <person name="Pal D."/>
            <person name="Mayilraj S."/>
            <person name="Venkateswaran K."/>
        </authorList>
    </citation>
    <scope>NUCLEOTIDE SEQUENCE [LARGE SCALE GENOMIC DNA]</scope>
    <source>
        <strain evidence="3 4">ISSFR-015</strain>
    </source>
</reference>
<proteinExistence type="predicted"/>
<gene>
    <name evidence="3" type="ORF">CBM15_12620</name>
</gene>
<dbReference type="Gene3D" id="3.30.565.10">
    <property type="entry name" value="Histidine kinase-like ATPase, C-terminal domain"/>
    <property type="match status" value="1"/>
</dbReference>